<organism evidence="1 2">
    <name type="scientific">Odoribacter laneus YIT 12061</name>
    <dbReference type="NCBI Taxonomy" id="742817"/>
    <lineage>
        <taxon>Bacteria</taxon>
        <taxon>Pseudomonadati</taxon>
        <taxon>Bacteroidota</taxon>
        <taxon>Bacteroidia</taxon>
        <taxon>Bacteroidales</taxon>
        <taxon>Odoribacteraceae</taxon>
        <taxon>Odoribacter</taxon>
    </lineage>
</organism>
<dbReference type="STRING" id="742817.HMPREF9449_01610"/>
<accession>H1DH74</accession>
<dbReference type="AlphaFoldDB" id="H1DH74"/>
<keyword evidence="2" id="KW-1185">Reference proteome</keyword>
<proteinExistence type="predicted"/>
<protein>
    <submittedName>
        <fullName evidence="1">Uncharacterized protein</fullName>
    </submittedName>
</protein>
<comment type="caution">
    <text evidence="1">The sequence shown here is derived from an EMBL/GenBank/DDBJ whole genome shotgun (WGS) entry which is preliminary data.</text>
</comment>
<reference evidence="1 2" key="1">
    <citation type="submission" date="2012-01" db="EMBL/GenBank/DDBJ databases">
        <title>The Genome Sequence of Odoribacter laneus YIT 12061.</title>
        <authorList>
            <consortium name="The Broad Institute Genome Sequencing Platform"/>
            <person name="Earl A."/>
            <person name="Ward D."/>
            <person name="Feldgarden M."/>
            <person name="Gevers D."/>
            <person name="Morotomi M."/>
            <person name="Young S.K."/>
            <person name="Zeng Q."/>
            <person name="Gargeya S."/>
            <person name="Fitzgerald M."/>
            <person name="Haas B."/>
            <person name="Abouelleil A."/>
            <person name="Alvarado L."/>
            <person name="Arachchi H.M."/>
            <person name="Berlin A."/>
            <person name="Chapman S.B."/>
            <person name="Gearin G."/>
            <person name="Goldberg J."/>
            <person name="Griggs A."/>
            <person name="Gujja S."/>
            <person name="Hansen M."/>
            <person name="Heiman D."/>
            <person name="Howarth C."/>
            <person name="Larimer J."/>
            <person name="Lui A."/>
            <person name="MacDonald P.J.P."/>
            <person name="McCowen C."/>
            <person name="Montmayeur A."/>
            <person name="Murphy C."/>
            <person name="Neiman D."/>
            <person name="Pearson M."/>
            <person name="Priest M."/>
            <person name="Roberts A."/>
            <person name="Saif S."/>
            <person name="Shea T."/>
            <person name="Sisk P."/>
            <person name="Stolte C."/>
            <person name="Sykes S."/>
            <person name="Wortman J."/>
            <person name="Nusbaum C."/>
            <person name="Birren B."/>
        </authorList>
    </citation>
    <scope>NUCLEOTIDE SEQUENCE [LARGE SCALE GENOMIC DNA]</scope>
    <source>
        <strain evidence="1 2">YIT 12061</strain>
    </source>
</reference>
<dbReference type="EMBL" id="ADMC01000022">
    <property type="protein sequence ID" value="EHP47757.1"/>
    <property type="molecule type" value="Genomic_DNA"/>
</dbReference>
<dbReference type="HOGENOM" id="CLU_2808202_0_0_10"/>
<sequence>MQSVAQIYIFFEKIQKQNKLLKISGKIKHYALFMFSQSLLQHLDNFSHSSCENSIHLEITSLVDKRE</sequence>
<name>H1DH74_9BACT</name>
<evidence type="ECO:0000313" key="2">
    <source>
        <dbReference type="Proteomes" id="UP000004892"/>
    </source>
</evidence>
<dbReference type="Proteomes" id="UP000004892">
    <property type="component" value="Unassembled WGS sequence"/>
</dbReference>
<gene>
    <name evidence="1" type="ORF">HMPREF9449_01610</name>
</gene>
<evidence type="ECO:0000313" key="1">
    <source>
        <dbReference type="EMBL" id="EHP47757.1"/>
    </source>
</evidence>